<comment type="caution">
    <text evidence="2">The sequence shown here is derived from an EMBL/GenBank/DDBJ whole genome shotgun (WGS) entry which is preliminary data.</text>
</comment>
<feature type="transmembrane region" description="Helical" evidence="1">
    <location>
        <begin position="69"/>
        <end position="89"/>
    </location>
</feature>
<dbReference type="AlphaFoldDB" id="A0A098Y0B0"/>
<evidence type="ECO:0000313" key="3">
    <source>
        <dbReference type="Proteomes" id="UP000029713"/>
    </source>
</evidence>
<proteinExistence type="predicted"/>
<feature type="transmembrane region" description="Helical" evidence="1">
    <location>
        <begin position="150"/>
        <end position="172"/>
    </location>
</feature>
<protein>
    <recommendedName>
        <fullName evidence="4">DUF998 domain-containing protein</fullName>
    </recommendedName>
</protein>
<dbReference type="RefSeq" id="WP_036341322.1">
    <property type="nucleotide sequence ID" value="NZ_JPMX01000131.1"/>
</dbReference>
<gene>
    <name evidence="2" type="ORF">IN07_23935</name>
</gene>
<reference evidence="2 3" key="1">
    <citation type="submission" date="2014-07" db="EMBL/GenBank/DDBJ databases">
        <title>Biosystematic studies on Modestobacter strains isolated from extreme hyper-arid desert soil and from historic building.</title>
        <authorList>
            <person name="Bukarasam K."/>
            <person name="Bull A."/>
            <person name="Girard G."/>
            <person name="van Wezel G."/>
            <person name="Goodfellow M."/>
        </authorList>
    </citation>
    <scope>NUCLEOTIDE SEQUENCE [LARGE SCALE GENOMIC DNA]</scope>
    <source>
        <strain evidence="2 3">KNN45-2b</strain>
    </source>
</reference>
<evidence type="ECO:0000313" key="2">
    <source>
        <dbReference type="EMBL" id="KGH43641.1"/>
    </source>
</evidence>
<feature type="transmembrane region" description="Helical" evidence="1">
    <location>
        <begin position="95"/>
        <end position="114"/>
    </location>
</feature>
<keyword evidence="1" id="KW-1133">Transmembrane helix</keyword>
<keyword evidence="1" id="KW-0472">Membrane</keyword>
<keyword evidence="1" id="KW-0812">Transmembrane</keyword>
<feature type="transmembrane region" description="Helical" evidence="1">
    <location>
        <begin position="20"/>
        <end position="40"/>
    </location>
</feature>
<accession>A0A098Y0B0</accession>
<feature type="transmembrane region" description="Helical" evidence="1">
    <location>
        <begin position="126"/>
        <end position="144"/>
    </location>
</feature>
<evidence type="ECO:0000256" key="1">
    <source>
        <dbReference type="SAM" id="Phobius"/>
    </source>
</evidence>
<keyword evidence="3" id="KW-1185">Reference proteome</keyword>
<organism evidence="2 3">
    <name type="scientific">Modestobacter caceresii</name>
    <dbReference type="NCBI Taxonomy" id="1522368"/>
    <lineage>
        <taxon>Bacteria</taxon>
        <taxon>Bacillati</taxon>
        <taxon>Actinomycetota</taxon>
        <taxon>Actinomycetes</taxon>
        <taxon>Geodermatophilales</taxon>
        <taxon>Geodermatophilaceae</taxon>
        <taxon>Modestobacter</taxon>
    </lineage>
</organism>
<evidence type="ECO:0008006" key="4">
    <source>
        <dbReference type="Google" id="ProtNLM"/>
    </source>
</evidence>
<sequence>MTGEVSGARPAPSDERPRPARWVLAPASVGGLLFTVGLLVEVRCAVGRCPAAGWSRFVALDGAGALPRLFTAAVFLAVGLLAALAAVRSTGWARWWWAAVVGVGVVLGTAKAVSASSTVEQGGGRYTTLVGGVLLSVIGLPLLWRAGRRWAVRGATPVTLALAGCAVAVLGLDQVTEAVRSVSSSPVALAVATYVEEGGEAVAALLLLAATSAWRPRRVIDAPGGVSRRGW</sequence>
<name>A0A098Y0B0_9ACTN</name>
<dbReference type="EMBL" id="JPMX01000131">
    <property type="protein sequence ID" value="KGH43641.1"/>
    <property type="molecule type" value="Genomic_DNA"/>
</dbReference>
<dbReference type="Proteomes" id="UP000029713">
    <property type="component" value="Unassembled WGS sequence"/>
</dbReference>